<feature type="region of interest" description="Disordered" evidence="1">
    <location>
        <begin position="169"/>
        <end position="192"/>
    </location>
</feature>
<reference evidence="3 4" key="1">
    <citation type="submission" date="2014-04" db="EMBL/GenBank/DDBJ databases">
        <title>Genome evolution of avian class.</title>
        <authorList>
            <person name="Zhang G."/>
            <person name="Li C."/>
        </authorList>
    </citation>
    <scope>NUCLEOTIDE SEQUENCE [LARGE SCALE GENOMIC DNA]</scope>
    <source>
        <strain evidence="3">BGI_N339</strain>
    </source>
</reference>
<feature type="region of interest" description="Disordered" evidence="1">
    <location>
        <begin position="72"/>
        <end position="131"/>
    </location>
</feature>
<organism evidence="3 4">
    <name type="scientific">Pterocles gutturalis</name>
    <name type="common">yellow-throated sandgrouse</name>
    <dbReference type="NCBI Taxonomy" id="240206"/>
    <lineage>
        <taxon>Eukaryota</taxon>
        <taxon>Metazoa</taxon>
        <taxon>Chordata</taxon>
        <taxon>Craniata</taxon>
        <taxon>Vertebrata</taxon>
        <taxon>Euteleostomi</taxon>
        <taxon>Archelosauria</taxon>
        <taxon>Archosauria</taxon>
        <taxon>Dinosauria</taxon>
        <taxon>Saurischia</taxon>
        <taxon>Theropoda</taxon>
        <taxon>Coelurosauria</taxon>
        <taxon>Aves</taxon>
        <taxon>Neognathae</taxon>
        <taxon>Neoaves</taxon>
        <taxon>Columbimorphae</taxon>
        <taxon>Pterocliformes</taxon>
        <taxon>Pteroclidae</taxon>
        <taxon>Pterocles</taxon>
    </lineage>
</organism>
<feature type="compositionally biased region" description="Low complexity" evidence="1">
    <location>
        <begin position="545"/>
        <end position="555"/>
    </location>
</feature>
<dbReference type="AlphaFoldDB" id="A0A093C890"/>
<keyword evidence="4" id="KW-1185">Reference proteome</keyword>
<feature type="domain" description="Centrosomal protein C10orf90 N-terminal" evidence="2">
    <location>
        <begin position="15"/>
        <end position="501"/>
    </location>
</feature>
<feature type="non-terminal residue" evidence="3">
    <location>
        <position position="1"/>
    </location>
</feature>
<protein>
    <submittedName>
        <fullName evidence="3">Centrosomal protein C10orf90</fullName>
    </submittedName>
</protein>
<dbReference type="GO" id="GO:0008017">
    <property type="term" value="F:microtubule binding"/>
    <property type="evidence" value="ECO:0007669"/>
    <property type="project" value="TreeGrafter"/>
</dbReference>
<feature type="compositionally biased region" description="Polar residues" evidence="1">
    <location>
        <begin position="531"/>
        <end position="543"/>
    </location>
</feature>
<proteinExistence type="predicted"/>
<evidence type="ECO:0000256" key="1">
    <source>
        <dbReference type="SAM" id="MobiDB-lite"/>
    </source>
</evidence>
<feature type="region of interest" description="Disordered" evidence="1">
    <location>
        <begin position="22"/>
        <end position="56"/>
    </location>
</feature>
<evidence type="ECO:0000313" key="4">
    <source>
        <dbReference type="Proteomes" id="UP000053149"/>
    </source>
</evidence>
<dbReference type="GO" id="GO:0005813">
    <property type="term" value="C:centrosome"/>
    <property type="evidence" value="ECO:0007669"/>
    <property type="project" value="UniProtKB-SubCell"/>
</dbReference>
<dbReference type="GO" id="GO:0005814">
    <property type="term" value="C:centriole"/>
    <property type="evidence" value="ECO:0007669"/>
    <property type="project" value="TreeGrafter"/>
</dbReference>
<feature type="compositionally biased region" description="Polar residues" evidence="1">
    <location>
        <begin position="481"/>
        <end position="490"/>
    </location>
</feature>
<dbReference type="Pfam" id="PF17730">
    <property type="entry name" value="Centro_C10orf90"/>
    <property type="match status" value="1"/>
</dbReference>
<feature type="region of interest" description="Disordered" evidence="1">
    <location>
        <begin position="524"/>
        <end position="571"/>
    </location>
</feature>
<sequence length="571" mass="62171">QGSLSSQNTKLISPIVIPQMIENKSKENGPTLPMQSLTPQPSAYQTKQPLSNHGSVNINRKLTELPSRLEIQTSLDDTTPPSDSPTTEGNQCPNQQKGFSSITITARRVAGGSGDPARGPRTGQEPNTVSPTLTKVPAVLQRWPPLDHANQSATPLKISESCLQLSKEPQKQLFNPGNKEKSVGLQSSDGREKVPPSFISHVHLQVSQQGPSTIYYVDKSLNVCVDQPRIECQQIHRSALSFKINCSSSRLTADGADGIANGEPIEELLKTKLLGANKTPLRSNWSADLTENNVINKETTTKAYLGSKHLLQSVFASELPAIVDIPRGPNNVGTTKKDDAKQPGSYHTTFSLWLPNSSKAGTQMLPGNKKKQHTVDKSSATTSGALPDTASRNAIAAATDGSLKKIDPSKGTSKPKDIQAQGIILKAKKSLSDSMCYVKASSRILVEEYVHRQNQLLKSDYEFCGSSDKIKEHVTREKNDTLAQPESGTQPEEIPPAPRTLREALEIHKPQFISRSQERLKQLEQKVQLRKAQQSDAPASTQGPLLRKLSSTSTSSRKKQYTIPDPLSGEL</sequence>
<dbReference type="PANTHER" id="PTHR21553">
    <property type="entry name" value="ALMS1-RELATED"/>
    <property type="match status" value="1"/>
</dbReference>
<feature type="compositionally biased region" description="Polar residues" evidence="1">
    <location>
        <begin position="88"/>
        <end position="104"/>
    </location>
</feature>
<name>A0A093C890_9AVES</name>
<accession>A0A093C890</accession>
<evidence type="ECO:0000259" key="2">
    <source>
        <dbReference type="Pfam" id="PF17730"/>
    </source>
</evidence>
<feature type="non-terminal residue" evidence="3">
    <location>
        <position position="571"/>
    </location>
</feature>
<evidence type="ECO:0000313" key="3">
    <source>
        <dbReference type="EMBL" id="KFV08522.1"/>
    </source>
</evidence>
<dbReference type="Proteomes" id="UP000053149">
    <property type="component" value="Unassembled WGS sequence"/>
</dbReference>
<feature type="compositionally biased region" description="Polar residues" evidence="1">
    <location>
        <begin position="33"/>
        <end position="56"/>
    </location>
</feature>
<feature type="region of interest" description="Disordered" evidence="1">
    <location>
        <begin position="361"/>
        <end position="390"/>
    </location>
</feature>
<dbReference type="GO" id="GO:0005829">
    <property type="term" value="C:cytosol"/>
    <property type="evidence" value="ECO:0007669"/>
    <property type="project" value="TreeGrafter"/>
</dbReference>
<dbReference type="GO" id="GO:0046599">
    <property type="term" value="P:regulation of centriole replication"/>
    <property type="evidence" value="ECO:0007669"/>
    <property type="project" value="TreeGrafter"/>
</dbReference>
<dbReference type="PANTHER" id="PTHR21553:SF24">
    <property type="entry name" value="(E2-INDEPENDENT) E3 UBIQUITIN-CONJUGATING ENZYME FATS"/>
    <property type="match status" value="1"/>
</dbReference>
<dbReference type="InterPro" id="IPR041179">
    <property type="entry name" value="C10orf90_N"/>
</dbReference>
<gene>
    <name evidence="3" type="ORF">N339_02284</name>
</gene>
<feature type="compositionally biased region" description="Low complexity" evidence="1">
    <location>
        <begin position="73"/>
        <end position="87"/>
    </location>
</feature>
<feature type="region of interest" description="Disordered" evidence="1">
    <location>
        <begin position="475"/>
        <end position="496"/>
    </location>
</feature>
<dbReference type="EMBL" id="KL235319">
    <property type="protein sequence ID" value="KFV08522.1"/>
    <property type="molecule type" value="Genomic_DNA"/>
</dbReference>